<dbReference type="Proteomes" id="UP000076503">
    <property type="component" value="Unassembled WGS sequence"/>
</dbReference>
<comment type="caution">
    <text evidence="1">The sequence shown here is derived from an EMBL/GenBank/DDBJ whole genome shotgun (WGS) entry which is preliminary data.</text>
</comment>
<accession>A0A167CIA7</accession>
<dbReference type="AlphaFoldDB" id="A0A167CIA7"/>
<gene>
    <name evidence="1" type="ORF">N476_23095</name>
</gene>
<evidence type="ECO:0000313" key="1">
    <source>
        <dbReference type="EMBL" id="KZN47692.1"/>
    </source>
</evidence>
<organism evidence="1 2">
    <name type="scientific">Pseudoalteromonas luteoviolacea H33</name>
    <dbReference type="NCBI Taxonomy" id="1365251"/>
    <lineage>
        <taxon>Bacteria</taxon>
        <taxon>Pseudomonadati</taxon>
        <taxon>Pseudomonadota</taxon>
        <taxon>Gammaproteobacteria</taxon>
        <taxon>Alteromonadales</taxon>
        <taxon>Pseudoalteromonadaceae</taxon>
        <taxon>Pseudoalteromonas</taxon>
    </lineage>
</organism>
<reference evidence="1 2" key="1">
    <citation type="submission" date="2013-07" db="EMBL/GenBank/DDBJ databases">
        <title>Comparative Genomic and Metabolomic Analysis of Twelve Strains of Pseudoalteromonas luteoviolacea.</title>
        <authorList>
            <person name="Vynne N.G."/>
            <person name="Mansson M."/>
            <person name="Gram L."/>
        </authorList>
    </citation>
    <scope>NUCLEOTIDE SEQUENCE [LARGE SCALE GENOMIC DNA]</scope>
    <source>
        <strain evidence="1 2">H33</strain>
    </source>
</reference>
<name>A0A167CIA7_9GAMM</name>
<dbReference type="EMBL" id="AUXZ01000098">
    <property type="protein sequence ID" value="KZN47692.1"/>
    <property type="molecule type" value="Genomic_DNA"/>
</dbReference>
<dbReference type="PATRIC" id="fig|1365251.3.peg.4090"/>
<sequence length="33" mass="3664">MKSLNQESLKKVIGGSLFMPKQPHEIQVITPQG</sequence>
<protein>
    <submittedName>
        <fullName evidence="1">Uncharacterized protein</fullName>
    </submittedName>
</protein>
<proteinExistence type="predicted"/>
<evidence type="ECO:0000313" key="2">
    <source>
        <dbReference type="Proteomes" id="UP000076503"/>
    </source>
</evidence>